<dbReference type="RefSeq" id="WP_090592919.1">
    <property type="nucleotide sequence ID" value="NZ_FNCS01000002.1"/>
</dbReference>
<sequence>MPTADTLSGANSAPNRSPGRDRGWADAALAAYLGAMPDILVSQPIFHDFPGAIDIEVATSVWTWLARDVGASPAARLGDAIMAGAEPKGAFEQLLPEFLEALKANDVAEKADFELTRRNTIQMGGQDARKSLPVIIMALRRQALLIQAARFGTAVGNLGDEGALATALQTITITNPVTRALWMQAMVGHMSNPSRMLAAVVSLSGGQSEGHVVAAGYGPLVEAVLSRAQGQIGKLVSQPSVFSDVDFACKAIDRFHRLMRALNYNLEIERRSRWGKIITDLTGRISERLERPVREINGNITQALRKPREGADFIDHDDVLQGFNGLYLLMTVRNSRDSLAVNALLDKAWSDTGQTLEVLMSRALDAYRADPGNAAARDRVDAGIKMAEIRFNAEYADILRRARDLASKRAVSS</sequence>
<proteinExistence type="predicted"/>
<dbReference type="OrthoDB" id="7941864at2"/>
<keyword evidence="3" id="KW-1185">Reference proteome</keyword>
<reference evidence="2 3" key="1">
    <citation type="submission" date="2016-10" db="EMBL/GenBank/DDBJ databases">
        <authorList>
            <person name="de Groot N.N."/>
        </authorList>
    </citation>
    <scope>NUCLEOTIDE SEQUENCE [LARGE SCALE GENOMIC DNA]</scope>
    <source>
        <strain evidence="2 3">CGMCC 1.10267</strain>
    </source>
</reference>
<dbReference type="Proteomes" id="UP000199495">
    <property type="component" value="Unassembled WGS sequence"/>
</dbReference>
<dbReference type="EMBL" id="FNCS01000002">
    <property type="protein sequence ID" value="SDG36514.1"/>
    <property type="molecule type" value="Genomic_DNA"/>
</dbReference>
<protein>
    <submittedName>
        <fullName evidence="2">Uncharacterized protein</fullName>
    </submittedName>
</protein>
<evidence type="ECO:0000256" key="1">
    <source>
        <dbReference type="SAM" id="MobiDB-lite"/>
    </source>
</evidence>
<evidence type="ECO:0000313" key="2">
    <source>
        <dbReference type="EMBL" id="SDG36514.1"/>
    </source>
</evidence>
<name>A0A1G7TNB7_9HYPH</name>
<dbReference type="AlphaFoldDB" id="A0A1G7TNB7"/>
<organism evidence="2 3">
    <name type="scientific">Pelagibacterium luteolum</name>
    <dbReference type="NCBI Taxonomy" id="440168"/>
    <lineage>
        <taxon>Bacteria</taxon>
        <taxon>Pseudomonadati</taxon>
        <taxon>Pseudomonadota</taxon>
        <taxon>Alphaproteobacteria</taxon>
        <taxon>Hyphomicrobiales</taxon>
        <taxon>Devosiaceae</taxon>
        <taxon>Pelagibacterium</taxon>
    </lineage>
</organism>
<evidence type="ECO:0000313" key="3">
    <source>
        <dbReference type="Proteomes" id="UP000199495"/>
    </source>
</evidence>
<feature type="region of interest" description="Disordered" evidence="1">
    <location>
        <begin position="1"/>
        <end position="21"/>
    </location>
</feature>
<accession>A0A1G7TNB7</accession>
<feature type="compositionally biased region" description="Polar residues" evidence="1">
    <location>
        <begin position="1"/>
        <end position="15"/>
    </location>
</feature>
<gene>
    <name evidence="2" type="ORF">SAMN04487974_102227</name>
</gene>